<protein>
    <recommendedName>
        <fullName evidence="3">Phenol degradation protein meta</fullName>
    </recommendedName>
</protein>
<organism evidence="1 2">
    <name type="scientific">Bradyrhizobium japonicum</name>
    <dbReference type="NCBI Taxonomy" id="375"/>
    <lineage>
        <taxon>Bacteria</taxon>
        <taxon>Pseudomonadati</taxon>
        <taxon>Pseudomonadota</taxon>
        <taxon>Alphaproteobacteria</taxon>
        <taxon>Hyphomicrobiales</taxon>
        <taxon>Nitrobacteraceae</taxon>
        <taxon>Bradyrhizobium</taxon>
    </lineage>
</organism>
<dbReference type="Proteomes" id="UP000181962">
    <property type="component" value="Chromosome"/>
</dbReference>
<dbReference type="EMBL" id="CP017637">
    <property type="protein sequence ID" value="APG10199.1"/>
    <property type="molecule type" value="Genomic_DNA"/>
</dbReference>
<dbReference type="InterPro" id="IPR025737">
    <property type="entry name" value="FApF"/>
</dbReference>
<accession>A0A1L3FA50</accession>
<evidence type="ECO:0000313" key="2">
    <source>
        <dbReference type="Proteomes" id="UP000181962"/>
    </source>
</evidence>
<dbReference type="Pfam" id="PF13557">
    <property type="entry name" value="Phenol_MetA_deg"/>
    <property type="match status" value="1"/>
</dbReference>
<sequence length="330" mass="35619">MNRYFGDAPIIVDRTCDAREAHGPNRLLLCLAFGIIAAVSGVADAKAQEAEPRSYTNTPVGLNFLISGYVHSEGKIAFDPDSAIADAKFHSDAGVLAYVRSFDVWGQSAKFDVIVPVSSFAAQGSLNGHPREREMSGFGDPRFRVSVNLFGAPALSAKDFASYRQDLIVGVSLQVSAPLGQYDDSKLLNLGNNRWSFKPELGISKAWGPWTFEVAPSVTFFSDNTDFFGGNTFSQSPIYAVQGHILYTFQSGIWMALDGIYFAGGRTALNGAKSDNEQANTRAGFTLALPIDRQNSLKLSASTGITTRTGSEFSAVGIGWQYRWGDAVGH</sequence>
<proteinExistence type="predicted"/>
<evidence type="ECO:0000313" key="1">
    <source>
        <dbReference type="EMBL" id="APG10199.1"/>
    </source>
</evidence>
<evidence type="ECO:0008006" key="3">
    <source>
        <dbReference type="Google" id="ProtNLM"/>
    </source>
</evidence>
<gene>
    <name evidence="1" type="ORF">BKD09_17880</name>
</gene>
<dbReference type="AlphaFoldDB" id="A0A1L3FA50"/>
<name>A0A1L3FA50_BRAJP</name>
<dbReference type="RefSeq" id="WP_223153945.1">
    <property type="nucleotide sequence ID" value="NZ_CP017637.1"/>
</dbReference>
<reference evidence="1 2" key="1">
    <citation type="submission" date="2016-11" db="EMBL/GenBank/DDBJ databases">
        <title>Complete Genome Sequence of Bradyrhizobium sp. strain J5, an isolated from soybean nodule in Hokkaido.</title>
        <authorList>
            <person name="Kanehara K."/>
        </authorList>
    </citation>
    <scope>NUCLEOTIDE SEQUENCE [LARGE SCALE GENOMIC DNA]</scope>
    <source>
        <strain evidence="1 2">J5</strain>
    </source>
</reference>